<accession>A0AAV3SZT9</accession>
<evidence type="ECO:0000313" key="2">
    <source>
        <dbReference type="Proteomes" id="UP001500194"/>
    </source>
</evidence>
<proteinExistence type="predicted"/>
<dbReference type="GeneID" id="68571956"/>
<reference evidence="1 2" key="1">
    <citation type="journal article" date="2019" name="Int. J. Syst. Evol. Microbiol.">
        <title>The Global Catalogue of Microorganisms (GCM) 10K type strain sequencing project: providing services to taxonomists for standard genome sequencing and annotation.</title>
        <authorList>
            <consortium name="The Broad Institute Genomics Platform"/>
            <consortium name="The Broad Institute Genome Sequencing Center for Infectious Disease"/>
            <person name="Wu L."/>
            <person name="Ma J."/>
        </authorList>
    </citation>
    <scope>NUCLEOTIDE SEQUENCE [LARGE SCALE GENOMIC DNA]</scope>
    <source>
        <strain evidence="1 2">JCM 16327</strain>
    </source>
</reference>
<dbReference type="AlphaFoldDB" id="A0AAV3SZT9"/>
<name>A0AAV3SZT9_9EURY</name>
<keyword evidence="2" id="KW-1185">Reference proteome</keyword>
<evidence type="ECO:0000313" key="1">
    <source>
        <dbReference type="EMBL" id="GAA0648733.1"/>
    </source>
</evidence>
<dbReference type="EMBL" id="BAAADU010000002">
    <property type="protein sequence ID" value="GAA0648733.1"/>
    <property type="molecule type" value="Genomic_DNA"/>
</dbReference>
<gene>
    <name evidence="1" type="ORF">GCM10009019_09170</name>
</gene>
<organism evidence="1 2">
    <name type="scientific">Salarchaeum japonicum</name>
    <dbReference type="NCBI Taxonomy" id="555573"/>
    <lineage>
        <taxon>Archaea</taxon>
        <taxon>Methanobacteriati</taxon>
        <taxon>Methanobacteriota</taxon>
        <taxon>Stenosarchaea group</taxon>
        <taxon>Halobacteria</taxon>
        <taxon>Halobacteriales</taxon>
        <taxon>Halobacteriaceae</taxon>
    </lineage>
</organism>
<dbReference type="RefSeq" id="WP_227261377.1">
    <property type="nucleotide sequence ID" value="NZ_BAAADU010000002.1"/>
</dbReference>
<protein>
    <submittedName>
        <fullName evidence="1">Uncharacterized protein</fullName>
    </submittedName>
</protein>
<dbReference type="Proteomes" id="UP001500194">
    <property type="component" value="Unassembled WGS sequence"/>
</dbReference>
<comment type="caution">
    <text evidence="1">The sequence shown here is derived from an EMBL/GenBank/DDBJ whole genome shotgun (WGS) entry which is preliminary data.</text>
</comment>
<sequence length="96" mass="10230">MASNLTTQFDTLLDADEWESIAATLAGYLAPTVARNVIEGASPFDIPDEAYGLAVMFGAGYSPMYTRELQVGGGLYTADKAMERFGLKQTVTDLGA</sequence>